<dbReference type="InterPro" id="IPR017871">
    <property type="entry name" value="ABC_transporter-like_CS"/>
</dbReference>
<evidence type="ECO:0000259" key="8">
    <source>
        <dbReference type="PROSITE" id="PS50893"/>
    </source>
</evidence>
<keyword evidence="4" id="KW-0547">Nucleotide-binding</keyword>
<evidence type="ECO:0000256" key="7">
    <source>
        <dbReference type="SAM" id="MobiDB-lite"/>
    </source>
</evidence>
<dbReference type="OrthoDB" id="9804819at2"/>
<keyword evidence="10" id="KW-1185">Reference proteome</keyword>
<evidence type="ECO:0000313" key="9">
    <source>
        <dbReference type="EMBL" id="RJT81135.1"/>
    </source>
</evidence>
<dbReference type="PANTHER" id="PTHR42711:SF5">
    <property type="entry name" value="ABC TRANSPORTER ATP-BINDING PROTEIN NATA"/>
    <property type="match status" value="1"/>
</dbReference>
<evidence type="ECO:0000256" key="5">
    <source>
        <dbReference type="ARBA" id="ARBA00022840"/>
    </source>
</evidence>
<evidence type="ECO:0000313" key="10">
    <source>
        <dbReference type="Proteomes" id="UP000272560"/>
    </source>
</evidence>
<dbReference type="GO" id="GO:0016887">
    <property type="term" value="F:ATP hydrolysis activity"/>
    <property type="evidence" value="ECO:0007669"/>
    <property type="project" value="InterPro"/>
</dbReference>
<sequence length="327" mass="35441">MIQTVGLHKHFGRVRALDGLDLEVRRGEIHGFLGPNGAGKSTTLRILLGLARATAGTARVFGLDPWAQSVQVHRRLAYVPGDVRLWPNLSGGETIDLLCRLREGTSGRASEGAAYRQRKAYLCDAFDFDPGKKGRAYSKGNRQKVALIAALATDAELYLFDEPTSGLDPLMEMVFRRETLAAVERGATVLLSSHILSEVEVLCRRVSIIRGGRIVDGGTLDSLRHLSRTEVSFADDGVDTRTLGGLGTVHDLRADGGRVRFGADSDRIAEVLPVLGALGVQGLIITPPSLEELFLRHYGDTSVADEHDAPGTATGRRRHRLRARGHG</sequence>
<evidence type="ECO:0000256" key="1">
    <source>
        <dbReference type="ARBA" id="ARBA00004202"/>
    </source>
</evidence>
<dbReference type="Proteomes" id="UP000272560">
    <property type="component" value="Unassembled WGS sequence"/>
</dbReference>
<dbReference type="SUPFAM" id="SSF52540">
    <property type="entry name" value="P-loop containing nucleoside triphosphate hydrolases"/>
    <property type="match status" value="1"/>
</dbReference>
<comment type="subcellular location">
    <subcellularLocation>
        <location evidence="1">Cell membrane</location>
        <topology evidence="1">Peripheral membrane protein</topology>
    </subcellularLocation>
</comment>
<feature type="domain" description="ABC transporter" evidence="8">
    <location>
        <begin position="2"/>
        <end position="236"/>
    </location>
</feature>
<dbReference type="PANTHER" id="PTHR42711">
    <property type="entry name" value="ABC TRANSPORTER ATP-BINDING PROTEIN"/>
    <property type="match status" value="1"/>
</dbReference>
<dbReference type="GO" id="GO:0046677">
    <property type="term" value="P:response to antibiotic"/>
    <property type="evidence" value="ECO:0007669"/>
    <property type="project" value="UniProtKB-KW"/>
</dbReference>
<gene>
    <name evidence="9" type="ORF">D6T63_07620</name>
</gene>
<evidence type="ECO:0000256" key="3">
    <source>
        <dbReference type="ARBA" id="ARBA00022448"/>
    </source>
</evidence>
<dbReference type="InterPro" id="IPR027417">
    <property type="entry name" value="P-loop_NTPase"/>
</dbReference>
<dbReference type="AlphaFoldDB" id="A0A3A5M9W6"/>
<dbReference type="GO" id="GO:0005524">
    <property type="term" value="F:ATP binding"/>
    <property type="evidence" value="ECO:0007669"/>
    <property type="project" value="UniProtKB-KW"/>
</dbReference>
<dbReference type="EMBL" id="QZVT01000003">
    <property type="protein sequence ID" value="RJT81135.1"/>
    <property type="molecule type" value="Genomic_DNA"/>
</dbReference>
<accession>A0A3A5M9W6</accession>
<dbReference type="PROSITE" id="PS00211">
    <property type="entry name" value="ABC_TRANSPORTER_1"/>
    <property type="match status" value="1"/>
</dbReference>
<keyword evidence="3" id="KW-0813">Transport</keyword>
<dbReference type="InterPro" id="IPR050763">
    <property type="entry name" value="ABC_transporter_ATP-binding"/>
</dbReference>
<keyword evidence="5 9" id="KW-0067">ATP-binding</keyword>
<reference evidence="9 10" key="1">
    <citation type="submission" date="2018-09" db="EMBL/GenBank/DDBJ databases">
        <title>Novel species of Arthrobacter.</title>
        <authorList>
            <person name="Liu Q."/>
            <person name="Xin Y.-H."/>
        </authorList>
    </citation>
    <scope>NUCLEOTIDE SEQUENCE [LARGE SCALE GENOMIC DNA]</scope>
    <source>
        <strain evidence="9 10">Hz2</strain>
    </source>
</reference>
<dbReference type="Pfam" id="PF00005">
    <property type="entry name" value="ABC_tran"/>
    <property type="match status" value="1"/>
</dbReference>
<organism evidence="9 10">
    <name type="scientific">Arthrobacter cheniae</name>
    <dbReference type="NCBI Taxonomy" id="1258888"/>
    <lineage>
        <taxon>Bacteria</taxon>
        <taxon>Bacillati</taxon>
        <taxon>Actinomycetota</taxon>
        <taxon>Actinomycetes</taxon>
        <taxon>Micrococcales</taxon>
        <taxon>Micrococcaceae</taxon>
        <taxon>Arthrobacter</taxon>
    </lineage>
</organism>
<dbReference type="InterPro" id="IPR003439">
    <property type="entry name" value="ABC_transporter-like_ATP-bd"/>
</dbReference>
<evidence type="ECO:0000256" key="4">
    <source>
        <dbReference type="ARBA" id="ARBA00022741"/>
    </source>
</evidence>
<comment type="caution">
    <text evidence="9">The sequence shown here is derived from an EMBL/GenBank/DDBJ whole genome shotgun (WGS) entry which is preliminary data.</text>
</comment>
<evidence type="ECO:0000256" key="2">
    <source>
        <dbReference type="ARBA" id="ARBA00005417"/>
    </source>
</evidence>
<comment type="similarity">
    <text evidence="2">Belongs to the ABC transporter superfamily.</text>
</comment>
<dbReference type="PROSITE" id="PS50893">
    <property type="entry name" value="ABC_TRANSPORTER_2"/>
    <property type="match status" value="1"/>
</dbReference>
<dbReference type="InterPro" id="IPR003593">
    <property type="entry name" value="AAA+_ATPase"/>
</dbReference>
<dbReference type="SMART" id="SM00382">
    <property type="entry name" value="AAA"/>
    <property type="match status" value="1"/>
</dbReference>
<proteinExistence type="inferred from homology"/>
<feature type="region of interest" description="Disordered" evidence="7">
    <location>
        <begin position="304"/>
        <end position="327"/>
    </location>
</feature>
<keyword evidence="6" id="KW-0046">Antibiotic resistance</keyword>
<dbReference type="GO" id="GO:0005886">
    <property type="term" value="C:plasma membrane"/>
    <property type="evidence" value="ECO:0007669"/>
    <property type="project" value="UniProtKB-SubCell"/>
</dbReference>
<dbReference type="CDD" id="cd03230">
    <property type="entry name" value="ABC_DR_subfamily_A"/>
    <property type="match status" value="1"/>
</dbReference>
<name>A0A3A5M9W6_9MICC</name>
<feature type="compositionally biased region" description="Basic residues" evidence="7">
    <location>
        <begin position="315"/>
        <end position="327"/>
    </location>
</feature>
<dbReference type="Gene3D" id="3.40.50.300">
    <property type="entry name" value="P-loop containing nucleotide triphosphate hydrolases"/>
    <property type="match status" value="1"/>
</dbReference>
<protein>
    <submittedName>
        <fullName evidence="9">ABC transporter ATP-binding protein</fullName>
    </submittedName>
</protein>
<evidence type="ECO:0000256" key="6">
    <source>
        <dbReference type="ARBA" id="ARBA00023251"/>
    </source>
</evidence>